<evidence type="ECO:0000313" key="11">
    <source>
        <dbReference type="EMBL" id="KAK9744674.1"/>
    </source>
</evidence>
<dbReference type="InterPro" id="IPR017972">
    <property type="entry name" value="Cyt_P450_CS"/>
</dbReference>
<dbReference type="PRINTS" id="PR00463">
    <property type="entry name" value="EP450I"/>
</dbReference>
<feature type="transmembrane region" description="Helical" evidence="10">
    <location>
        <begin position="6"/>
        <end position="24"/>
    </location>
</feature>
<dbReference type="PRINTS" id="PR00385">
    <property type="entry name" value="P450"/>
</dbReference>
<keyword evidence="3 8" id="KW-0349">Heme</keyword>
<evidence type="ECO:0000256" key="10">
    <source>
        <dbReference type="SAM" id="Phobius"/>
    </source>
</evidence>
<dbReference type="InterPro" id="IPR050196">
    <property type="entry name" value="Cytochrome_P450_Monoox"/>
</dbReference>
<sequence>MVSLYLIVLSLPFIVWYLISYLKWRKNTYDYMVIIPGVPRYPIVGTYYYFLWCPKEDVLDMFIAFIKSHGNFIHGWNGSIPEIHTQKAEHFEIILNNSVHITKGRSYNHLHPWLGRGLLTSTGQKWFQHRKLITPTFHFKILENFMVTIVEKTQTLLKILDGRADGQVFNIYTYITHCTLDVICETAMGVNVNAMSGKDNDYVKAIYNISDIVLWRFMHPYIPDYIFKYLPQGRKYERDLRVLHGFTEKVIADRKKALKTKILTPQDEPDNGNESWGIKKRLSFLDLLLEACDNNKILSDTDIREEVDTFMFEGHDTVTAAMSWNLLLLGNHQDIQEKAYEEIKAVLQNKPTPTTISELNELKYLERVIKESLRLFPSVPFISRQLEQEIQIDEYKIPSDVQAVLHIYGMHRNPDYYPEPEKFDPDRFLPENCVGRHPYAYIPFSAGPRNCIGQKFAMHEEKTILASIINRYKIVSVHRAEDVKKIPDLILRPVNGVSVVLERR</sequence>
<reference evidence="11 12" key="1">
    <citation type="journal article" date="2024" name="BMC Genomics">
        <title>De novo assembly and annotation of Popillia japonica's genome with initial clues to its potential as an invasive pest.</title>
        <authorList>
            <person name="Cucini C."/>
            <person name="Boschi S."/>
            <person name="Funari R."/>
            <person name="Cardaioli E."/>
            <person name="Iannotti N."/>
            <person name="Marturano G."/>
            <person name="Paoli F."/>
            <person name="Bruttini M."/>
            <person name="Carapelli A."/>
            <person name="Frati F."/>
            <person name="Nardi F."/>
        </authorList>
    </citation>
    <scope>NUCLEOTIDE SEQUENCE [LARGE SCALE GENOMIC DNA]</scope>
    <source>
        <strain evidence="11">DMR45628</strain>
    </source>
</reference>
<dbReference type="Gene3D" id="1.10.630.10">
    <property type="entry name" value="Cytochrome P450"/>
    <property type="match status" value="1"/>
</dbReference>
<comment type="caution">
    <text evidence="11">The sequence shown here is derived from an EMBL/GenBank/DDBJ whole genome shotgun (WGS) entry which is preliminary data.</text>
</comment>
<evidence type="ECO:0000256" key="2">
    <source>
        <dbReference type="ARBA" id="ARBA00010617"/>
    </source>
</evidence>
<evidence type="ECO:0000256" key="3">
    <source>
        <dbReference type="ARBA" id="ARBA00022617"/>
    </source>
</evidence>
<dbReference type="AlphaFoldDB" id="A0AAW1MDL4"/>
<name>A0AAW1MDL4_POPJA</name>
<keyword evidence="12" id="KW-1185">Reference proteome</keyword>
<comment type="similarity">
    <text evidence="2 9">Belongs to the cytochrome P450 family.</text>
</comment>
<keyword evidence="7 9" id="KW-0503">Monooxygenase</keyword>
<keyword evidence="6 8" id="KW-0408">Iron</keyword>
<organism evidence="11 12">
    <name type="scientific">Popillia japonica</name>
    <name type="common">Japanese beetle</name>
    <dbReference type="NCBI Taxonomy" id="7064"/>
    <lineage>
        <taxon>Eukaryota</taxon>
        <taxon>Metazoa</taxon>
        <taxon>Ecdysozoa</taxon>
        <taxon>Arthropoda</taxon>
        <taxon>Hexapoda</taxon>
        <taxon>Insecta</taxon>
        <taxon>Pterygota</taxon>
        <taxon>Neoptera</taxon>
        <taxon>Endopterygota</taxon>
        <taxon>Coleoptera</taxon>
        <taxon>Polyphaga</taxon>
        <taxon>Scarabaeiformia</taxon>
        <taxon>Scarabaeidae</taxon>
        <taxon>Rutelinae</taxon>
        <taxon>Popillia</taxon>
    </lineage>
</organism>
<dbReference type="GO" id="GO:0020037">
    <property type="term" value="F:heme binding"/>
    <property type="evidence" value="ECO:0007669"/>
    <property type="project" value="InterPro"/>
</dbReference>
<accession>A0AAW1MDL4</accession>
<keyword evidence="10" id="KW-1133">Transmembrane helix</keyword>
<comment type="cofactor">
    <cofactor evidence="1 8">
        <name>heme</name>
        <dbReference type="ChEBI" id="CHEBI:30413"/>
    </cofactor>
</comment>
<evidence type="ECO:0000256" key="5">
    <source>
        <dbReference type="ARBA" id="ARBA00023002"/>
    </source>
</evidence>
<dbReference type="InterPro" id="IPR036396">
    <property type="entry name" value="Cyt_P450_sf"/>
</dbReference>
<dbReference type="GO" id="GO:0016705">
    <property type="term" value="F:oxidoreductase activity, acting on paired donors, with incorporation or reduction of molecular oxygen"/>
    <property type="evidence" value="ECO:0007669"/>
    <property type="project" value="InterPro"/>
</dbReference>
<dbReference type="CDD" id="cd20628">
    <property type="entry name" value="CYP4"/>
    <property type="match status" value="1"/>
</dbReference>
<evidence type="ECO:0000313" key="12">
    <source>
        <dbReference type="Proteomes" id="UP001458880"/>
    </source>
</evidence>
<protein>
    <submittedName>
        <fullName evidence="11">Cytochrome P450</fullName>
    </submittedName>
</protein>
<feature type="binding site" description="axial binding residue" evidence="8">
    <location>
        <position position="451"/>
    </location>
    <ligand>
        <name>heme</name>
        <dbReference type="ChEBI" id="CHEBI:30413"/>
    </ligand>
    <ligandPart>
        <name>Fe</name>
        <dbReference type="ChEBI" id="CHEBI:18248"/>
    </ligandPart>
</feature>
<dbReference type="InterPro" id="IPR001128">
    <property type="entry name" value="Cyt_P450"/>
</dbReference>
<dbReference type="SUPFAM" id="SSF48264">
    <property type="entry name" value="Cytochrome P450"/>
    <property type="match status" value="1"/>
</dbReference>
<evidence type="ECO:0000256" key="1">
    <source>
        <dbReference type="ARBA" id="ARBA00001971"/>
    </source>
</evidence>
<evidence type="ECO:0000256" key="8">
    <source>
        <dbReference type="PIRSR" id="PIRSR602401-1"/>
    </source>
</evidence>
<dbReference type="Proteomes" id="UP001458880">
    <property type="component" value="Unassembled WGS sequence"/>
</dbReference>
<dbReference type="EMBL" id="JASPKY010000055">
    <property type="protein sequence ID" value="KAK9744674.1"/>
    <property type="molecule type" value="Genomic_DNA"/>
</dbReference>
<dbReference type="Pfam" id="PF00067">
    <property type="entry name" value="p450"/>
    <property type="match status" value="1"/>
</dbReference>
<gene>
    <name evidence="11" type="ORF">QE152_g7529</name>
</gene>
<dbReference type="PANTHER" id="PTHR24291">
    <property type="entry name" value="CYTOCHROME P450 FAMILY 4"/>
    <property type="match status" value="1"/>
</dbReference>
<dbReference type="GO" id="GO:0005506">
    <property type="term" value="F:iron ion binding"/>
    <property type="evidence" value="ECO:0007669"/>
    <property type="project" value="InterPro"/>
</dbReference>
<dbReference type="PANTHER" id="PTHR24291:SF209">
    <property type="entry name" value="CYTOCHROME P450-LIKE PROTEIN"/>
    <property type="match status" value="1"/>
</dbReference>
<evidence type="ECO:0000256" key="7">
    <source>
        <dbReference type="ARBA" id="ARBA00023033"/>
    </source>
</evidence>
<keyword evidence="10" id="KW-0472">Membrane</keyword>
<evidence type="ECO:0000256" key="9">
    <source>
        <dbReference type="RuleBase" id="RU000461"/>
    </source>
</evidence>
<dbReference type="InterPro" id="IPR002401">
    <property type="entry name" value="Cyt_P450_E_grp-I"/>
</dbReference>
<dbReference type="GO" id="GO:0004497">
    <property type="term" value="F:monooxygenase activity"/>
    <property type="evidence" value="ECO:0007669"/>
    <property type="project" value="UniProtKB-KW"/>
</dbReference>
<keyword evidence="4 8" id="KW-0479">Metal-binding</keyword>
<feature type="transmembrane region" description="Helical" evidence="10">
    <location>
        <begin position="31"/>
        <end position="52"/>
    </location>
</feature>
<keyword evidence="5 9" id="KW-0560">Oxidoreductase</keyword>
<evidence type="ECO:0000256" key="6">
    <source>
        <dbReference type="ARBA" id="ARBA00023004"/>
    </source>
</evidence>
<keyword evidence="10" id="KW-0812">Transmembrane</keyword>
<proteinExistence type="inferred from homology"/>
<dbReference type="PROSITE" id="PS00086">
    <property type="entry name" value="CYTOCHROME_P450"/>
    <property type="match status" value="1"/>
</dbReference>
<evidence type="ECO:0000256" key="4">
    <source>
        <dbReference type="ARBA" id="ARBA00022723"/>
    </source>
</evidence>